<evidence type="ECO:0000313" key="2">
    <source>
        <dbReference type="Proteomes" id="UP000006062"/>
    </source>
</evidence>
<organism evidence="1 2">
    <name type="scientific">Thiocystis violascens (strain ATCC 17096 / DSM 198 / 6111)</name>
    <name type="common">Chromatium violascens</name>
    <dbReference type="NCBI Taxonomy" id="765911"/>
    <lineage>
        <taxon>Bacteria</taxon>
        <taxon>Pseudomonadati</taxon>
        <taxon>Pseudomonadota</taxon>
        <taxon>Gammaproteobacteria</taxon>
        <taxon>Chromatiales</taxon>
        <taxon>Chromatiaceae</taxon>
        <taxon>Thiocystis</taxon>
    </lineage>
</organism>
<evidence type="ECO:0000313" key="1">
    <source>
        <dbReference type="EMBL" id="AFL75560.1"/>
    </source>
</evidence>
<keyword evidence="2" id="KW-1185">Reference proteome</keyword>
<sequence length="84" mass="9813">MCYVFDDADFSRGKLWGIQCLVVSNIADSDGSFVISTDRRRLQIRFHQFARLENARLGHWGLHARCDYAPDAFCSRYVPWRLQS</sequence>
<accession>I3YEZ2</accession>
<dbReference type="HOGENOM" id="CLU_2526495_0_0_6"/>
<dbReference type="AlphaFoldDB" id="I3YEZ2"/>
<dbReference type="EMBL" id="CP003154">
    <property type="protein sequence ID" value="AFL75560.1"/>
    <property type="molecule type" value="Genomic_DNA"/>
</dbReference>
<reference evidence="1 2" key="1">
    <citation type="submission" date="2012-06" db="EMBL/GenBank/DDBJ databases">
        <title>Complete sequence of Thiocystis violascens DSM 198.</title>
        <authorList>
            <consortium name="US DOE Joint Genome Institute"/>
            <person name="Lucas S."/>
            <person name="Han J."/>
            <person name="Lapidus A."/>
            <person name="Cheng J.-F."/>
            <person name="Goodwin L."/>
            <person name="Pitluck S."/>
            <person name="Peters L."/>
            <person name="Ovchinnikova G."/>
            <person name="Teshima H."/>
            <person name="Detter J.C."/>
            <person name="Han C."/>
            <person name="Tapia R."/>
            <person name="Land M."/>
            <person name="Hauser L."/>
            <person name="Kyrpides N."/>
            <person name="Ivanova N."/>
            <person name="Pagani I."/>
            <person name="Vogl K."/>
            <person name="Liu Z."/>
            <person name="Frigaard N.-U."/>
            <person name="Bryant D."/>
            <person name="Woyke T."/>
        </authorList>
    </citation>
    <scope>NUCLEOTIDE SEQUENCE [LARGE SCALE GENOMIC DNA]</scope>
    <source>
        <strain evidence="2">ATCC 17096 / DSM 198 / 6111</strain>
    </source>
</reference>
<dbReference type="Proteomes" id="UP000006062">
    <property type="component" value="Chromosome"/>
</dbReference>
<name>I3YEZ2_THIV6</name>
<gene>
    <name evidence="1" type="ordered locus">Thivi_3712</name>
</gene>
<proteinExistence type="predicted"/>
<protein>
    <submittedName>
        <fullName evidence="1">Uncharacterized protein</fullName>
    </submittedName>
</protein>
<dbReference type="KEGG" id="tvi:Thivi_3712"/>